<dbReference type="EMBL" id="KM434186">
    <property type="protein sequence ID" value="AIW01784.1"/>
    <property type="molecule type" value="Genomic_DNA"/>
</dbReference>
<proteinExistence type="predicted"/>
<dbReference type="KEGG" id="vg:26632658"/>
<dbReference type="RefSeq" id="YP_009206044.1">
    <property type="nucleotide sequence ID" value="NC_028882.1"/>
</dbReference>
<keyword evidence="2" id="KW-1185">Reference proteome</keyword>
<dbReference type="Proteomes" id="UP000203203">
    <property type="component" value="Segment"/>
</dbReference>
<sequence length="99" mass="11562">MAAARSNNEDSQWKYVLDLAAKFLLPLLMAWATWQQTQIGKVEDRLYALQAVAVTEQKLVATESRILNYLDVRLGDLDKKMEVNQKYSERIIQMMKQER</sequence>
<dbReference type="GeneID" id="26632658"/>
<name>A0A0K0L9G7_9CAUD</name>
<reference evidence="2" key="1">
    <citation type="submission" date="2014-08" db="EMBL/GenBank/DDBJ databases">
        <authorList>
            <person name="Gozdek A."/>
            <person name="Dabrowski K."/>
            <person name="Lobocka M."/>
        </authorList>
    </citation>
    <scope>NUCLEOTIDE SEQUENCE [LARGE SCALE GENOMIC DNA]</scope>
</reference>
<evidence type="ECO:0000313" key="1">
    <source>
        <dbReference type="EMBL" id="AIW01784.1"/>
    </source>
</evidence>
<protein>
    <submittedName>
        <fullName evidence="1">Uncharacterized protein</fullName>
    </submittedName>
</protein>
<gene>
    <name evidence="1" type="ORF">vB_PaeM_PS2400082</name>
</gene>
<organism evidence="1 2">
    <name type="scientific">Pseudomonas phage vB_PaeM_PS24</name>
    <dbReference type="NCBI Taxonomy" id="1542092"/>
    <lineage>
        <taxon>Viruses</taxon>
        <taxon>Duplodnaviria</taxon>
        <taxon>Heunggongvirae</taxon>
        <taxon>Uroviricota</taxon>
        <taxon>Caudoviricetes</taxon>
        <taxon>Vandenendeviridae</taxon>
        <taxon>Nankokuvirus</taxon>
        <taxon>Nankokuvirus PS24</taxon>
    </lineage>
</organism>
<accession>A0A0K0L9G7</accession>
<evidence type="ECO:0000313" key="2">
    <source>
        <dbReference type="Proteomes" id="UP000203203"/>
    </source>
</evidence>